<dbReference type="Gene3D" id="3.40.30.10">
    <property type="entry name" value="Glutaredoxin"/>
    <property type="match status" value="1"/>
</dbReference>
<reference evidence="1" key="2">
    <citation type="submission" date="2021-12" db="EMBL/GenBank/DDBJ databases">
        <title>Resequencing data analysis of finger millet.</title>
        <authorList>
            <person name="Hatakeyama M."/>
            <person name="Aluri S."/>
            <person name="Balachadran M.T."/>
            <person name="Sivarajan S.R."/>
            <person name="Poveda L."/>
            <person name="Shimizu-Inatsugi R."/>
            <person name="Schlapbach R."/>
            <person name="Sreeman S.M."/>
            <person name="Shimizu K.K."/>
        </authorList>
    </citation>
    <scope>NUCLEOTIDE SEQUENCE</scope>
</reference>
<evidence type="ECO:0000313" key="2">
    <source>
        <dbReference type="Proteomes" id="UP001054889"/>
    </source>
</evidence>
<dbReference type="EMBL" id="BQKI01000077">
    <property type="protein sequence ID" value="GJN24548.1"/>
    <property type="molecule type" value="Genomic_DNA"/>
</dbReference>
<gene>
    <name evidence="1" type="primary">gb12294</name>
    <name evidence="1" type="ORF">PR202_gb12294</name>
</gene>
<dbReference type="PANTHER" id="PTHR45669">
    <property type="entry name" value="GLUTAREDOXIN DOMAIN-CONTAINING CYSTEINE-RICH PROTEIN CG12206-RELATED"/>
    <property type="match status" value="1"/>
</dbReference>
<keyword evidence="2" id="KW-1185">Reference proteome</keyword>
<organism evidence="1 2">
    <name type="scientific">Eleusine coracana subsp. coracana</name>
    <dbReference type="NCBI Taxonomy" id="191504"/>
    <lineage>
        <taxon>Eukaryota</taxon>
        <taxon>Viridiplantae</taxon>
        <taxon>Streptophyta</taxon>
        <taxon>Embryophyta</taxon>
        <taxon>Tracheophyta</taxon>
        <taxon>Spermatophyta</taxon>
        <taxon>Magnoliopsida</taxon>
        <taxon>Liliopsida</taxon>
        <taxon>Poales</taxon>
        <taxon>Poaceae</taxon>
        <taxon>PACMAD clade</taxon>
        <taxon>Chloridoideae</taxon>
        <taxon>Cynodonteae</taxon>
        <taxon>Eleusininae</taxon>
        <taxon>Eleusine</taxon>
    </lineage>
</organism>
<protein>
    <submittedName>
        <fullName evidence="1">Uncharacterized protein</fullName>
    </submittedName>
</protein>
<dbReference type="AlphaFoldDB" id="A0AAV5EQ63"/>
<dbReference type="InterPro" id="IPR036249">
    <property type="entry name" value="Thioredoxin-like_sf"/>
</dbReference>
<dbReference type="Proteomes" id="UP001054889">
    <property type="component" value="Unassembled WGS sequence"/>
</dbReference>
<name>A0AAV5EQ63_ELECO</name>
<proteinExistence type="predicted"/>
<reference evidence="1" key="1">
    <citation type="journal article" date="2018" name="DNA Res.">
        <title>Multiple hybrid de novo genome assembly of finger millet, an orphan allotetraploid crop.</title>
        <authorList>
            <person name="Hatakeyama M."/>
            <person name="Aluri S."/>
            <person name="Balachadran M.T."/>
            <person name="Sivarajan S.R."/>
            <person name="Patrignani A."/>
            <person name="Gruter S."/>
            <person name="Poveda L."/>
            <person name="Shimizu-Inatsugi R."/>
            <person name="Baeten J."/>
            <person name="Francoijs K.J."/>
            <person name="Nataraja K.N."/>
            <person name="Reddy Y.A.N."/>
            <person name="Phadnis S."/>
            <person name="Ravikumar R.L."/>
            <person name="Schlapbach R."/>
            <person name="Sreeman S.M."/>
            <person name="Shimizu K.K."/>
        </authorList>
    </citation>
    <scope>NUCLEOTIDE SEQUENCE</scope>
</reference>
<sequence length="119" mass="12963">MDRGLRDELWGLTGDKAVPPRLFVRGRDLGGAAQVLALHEEGRLLSLLLPADEANQLQQQHVVFTGHGKTKRRKCEACGGLRFVVCGECDGSRKVFDDGGRAARCRGCNENGLMCPLCL</sequence>
<dbReference type="PROSITE" id="PS51354">
    <property type="entry name" value="GLUTAREDOXIN_2"/>
    <property type="match status" value="1"/>
</dbReference>
<dbReference type="SUPFAM" id="SSF52833">
    <property type="entry name" value="Thioredoxin-like"/>
    <property type="match status" value="1"/>
</dbReference>
<comment type="caution">
    <text evidence="1">The sequence shown here is derived from an EMBL/GenBank/DDBJ whole genome shotgun (WGS) entry which is preliminary data.</text>
</comment>
<accession>A0AAV5EQ63</accession>
<dbReference type="PANTHER" id="PTHR45669:SF14">
    <property type="entry name" value="EMB|CAB81925.1-RELATED"/>
    <property type="match status" value="1"/>
</dbReference>
<evidence type="ECO:0000313" key="1">
    <source>
        <dbReference type="EMBL" id="GJN24548.1"/>
    </source>
</evidence>
<dbReference type="Pfam" id="PF23733">
    <property type="entry name" value="GRXCR1-2_C"/>
    <property type="match status" value="1"/>
</dbReference>